<dbReference type="Proteomes" id="UP000007058">
    <property type="component" value="Chromosome"/>
</dbReference>
<dbReference type="InterPro" id="IPR002201">
    <property type="entry name" value="Glyco_trans_9"/>
</dbReference>
<sequence>MKLQRLISDALRRLRPRPQRPAEASGVLLLSAGGLGDTVLFALVVDRFAALAREGETVTVLLRSDGAKMAFLFPPGIQVIKVDFGRLAKDAAYRGATFDDLYRRHYRLVASTDFKRHPDLDEALAFACEAPESAAMRARPWTKYQSRLDANAKRWRRLVETGDALLDKVVRWSRFACELTGRTLPPPRVALSPAQMPPQVELPGPTVIVQPFSAVRQKQSPPALYGRIADILPPGWSLRIAGHPSDLDKNPDYRPLLDLPNVSFEPAPFSELAGILRGARLVVSVDTACMHLAAALGVPTLCLASAGFVGEIVPYADEVMPGNLRVLYQPMDCAGCLGDCRLPPVNSMFPCVAALDSDAILTDIARMVEGGS</sequence>
<dbReference type="OrthoDB" id="7346034at2"/>
<dbReference type="GO" id="GO:0005829">
    <property type="term" value="C:cytosol"/>
    <property type="evidence" value="ECO:0007669"/>
    <property type="project" value="TreeGrafter"/>
</dbReference>
<evidence type="ECO:0000256" key="1">
    <source>
        <dbReference type="ARBA" id="ARBA00022676"/>
    </source>
</evidence>
<accession>Q2VYP1</accession>
<reference evidence="3 4" key="1">
    <citation type="journal article" date="2005" name="DNA Res.">
        <title>Complete genome sequence of the facultative anaerobic magnetotactic bacterium Magnetospirillum sp. strain AMB-1.</title>
        <authorList>
            <person name="Matsunaga T."/>
            <person name="Okamura Y."/>
            <person name="Fukuda Y."/>
            <person name="Wahyudi A.T."/>
            <person name="Murase Y."/>
            <person name="Takeyama H."/>
        </authorList>
    </citation>
    <scope>NUCLEOTIDE SEQUENCE [LARGE SCALE GENOMIC DNA]</scope>
    <source>
        <strain evidence="4">ATCC 700264 / AMB-1</strain>
    </source>
</reference>
<dbReference type="HOGENOM" id="CLU_747630_0_0_5"/>
<dbReference type="EMBL" id="AP007255">
    <property type="protein sequence ID" value="BAE53284.1"/>
    <property type="molecule type" value="Genomic_DNA"/>
</dbReference>
<dbReference type="GO" id="GO:0009244">
    <property type="term" value="P:lipopolysaccharide core region biosynthetic process"/>
    <property type="evidence" value="ECO:0007669"/>
    <property type="project" value="TreeGrafter"/>
</dbReference>
<organism evidence="3 4">
    <name type="scientific">Paramagnetospirillum magneticum (strain ATCC 700264 / AMB-1)</name>
    <name type="common">Magnetospirillum magneticum</name>
    <dbReference type="NCBI Taxonomy" id="342108"/>
    <lineage>
        <taxon>Bacteria</taxon>
        <taxon>Pseudomonadati</taxon>
        <taxon>Pseudomonadota</taxon>
        <taxon>Alphaproteobacteria</taxon>
        <taxon>Rhodospirillales</taxon>
        <taxon>Magnetospirillaceae</taxon>
        <taxon>Paramagnetospirillum</taxon>
    </lineage>
</organism>
<protein>
    <recommendedName>
        <fullName evidence="5">ADP-heptose:LPS heptosyltransferase</fullName>
    </recommendedName>
</protein>
<evidence type="ECO:0000256" key="2">
    <source>
        <dbReference type="ARBA" id="ARBA00022679"/>
    </source>
</evidence>
<evidence type="ECO:0000313" key="4">
    <source>
        <dbReference type="Proteomes" id="UP000007058"/>
    </source>
</evidence>
<keyword evidence="1" id="KW-0328">Glycosyltransferase</keyword>
<dbReference type="SUPFAM" id="SSF53756">
    <property type="entry name" value="UDP-Glycosyltransferase/glycogen phosphorylase"/>
    <property type="match status" value="1"/>
</dbReference>
<keyword evidence="4" id="KW-1185">Reference proteome</keyword>
<dbReference type="RefSeq" id="WP_011386824.1">
    <property type="nucleotide sequence ID" value="NC_007626.1"/>
</dbReference>
<dbReference type="AlphaFoldDB" id="Q2VYP1"/>
<dbReference type="PANTHER" id="PTHR30160">
    <property type="entry name" value="TETRAACYLDISACCHARIDE 4'-KINASE-RELATED"/>
    <property type="match status" value="1"/>
</dbReference>
<dbReference type="GO" id="GO:0008713">
    <property type="term" value="F:ADP-heptose-lipopolysaccharide heptosyltransferase activity"/>
    <property type="evidence" value="ECO:0007669"/>
    <property type="project" value="TreeGrafter"/>
</dbReference>
<name>Q2VYP1_PARM1</name>
<dbReference type="Pfam" id="PF01075">
    <property type="entry name" value="Glyco_transf_9"/>
    <property type="match status" value="1"/>
</dbReference>
<dbReference type="STRING" id="342108.amb4480"/>
<dbReference type="InterPro" id="IPR051199">
    <property type="entry name" value="LPS_LOS_Heptosyltrfase"/>
</dbReference>
<evidence type="ECO:0000313" key="3">
    <source>
        <dbReference type="EMBL" id="BAE53284.1"/>
    </source>
</evidence>
<evidence type="ECO:0008006" key="5">
    <source>
        <dbReference type="Google" id="ProtNLM"/>
    </source>
</evidence>
<gene>
    <name evidence="3" type="ordered locus">amb4480</name>
</gene>
<dbReference type="Gene3D" id="3.40.50.2000">
    <property type="entry name" value="Glycogen Phosphorylase B"/>
    <property type="match status" value="1"/>
</dbReference>
<keyword evidence="2" id="KW-0808">Transferase</keyword>
<proteinExistence type="predicted"/>
<dbReference type="KEGG" id="mag:amb4480"/>